<evidence type="ECO:0000313" key="3">
    <source>
        <dbReference type="EMBL" id="GIY21270.1"/>
    </source>
</evidence>
<name>A0AAV4RHT5_CAEEX</name>
<gene>
    <name evidence="3" type="primary">AVEN_136653_1</name>
    <name evidence="3" type="ORF">CEXT_94071</name>
</gene>
<keyword evidence="4" id="KW-1185">Reference proteome</keyword>
<evidence type="ECO:0008006" key="5">
    <source>
        <dbReference type="Google" id="ProtNLM"/>
    </source>
</evidence>
<feature type="region of interest" description="Disordered" evidence="2">
    <location>
        <begin position="147"/>
        <end position="186"/>
    </location>
</feature>
<keyword evidence="1" id="KW-0193">Cuticle</keyword>
<dbReference type="AlphaFoldDB" id="A0AAV4RHT5"/>
<dbReference type="Proteomes" id="UP001054945">
    <property type="component" value="Unassembled WGS sequence"/>
</dbReference>
<proteinExistence type="predicted"/>
<dbReference type="GO" id="GO:0062129">
    <property type="term" value="C:chitin-based extracellular matrix"/>
    <property type="evidence" value="ECO:0007669"/>
    <property type="project" value="TreeGrafter"/>
</dbReference>
<dbReference type="InterPro" id="IPR000618">
    <property type="entry name" value="Insect_cuticle"/>
</dbReference>
<feature type="compositionally biased region" description="Pro residues" evidence="2">
    <location>
        <begin position="155"/>
        <end position="173"/>
    </location>
</feature>
<dbReference type="InterPro" id="IPR050468">
    <property type="entry name" value="Cuticle_Struct_Prot"/>
</dbReference>
<dbReference type="Pfam" id="PF00379">
    <property type="entry name" value="Chitin_bind_4"/>
    <property type="match status" value="1"/>
</dbReference>
<dbReference type="PANTHER" id="PTHR10380:SF240">
    <property type="match status" value="1"/>
</dbReference>
<sequence length="243" mass="27097">MTHEYKKERGLTVVTFQISFFLFNTLSQRHRLRFSDNPTMISQIFFLSLVAVCLAQYNYNPNQYAPQNYQHQPQNNQVNNGAAPLHYVSIGPQLQGDYKFGYNTGKDGVFREETRNPDGSVSGAYGYIDASGKQKVIKYTAGKDGFKAEGDDIPKAPPAPQPAAPAAYQPPQPAYQQPQSHYQPQQYQPAPQYQLNLLTTTTFSLNKARATINIPNLKGSLQSICLPYPSTRPGRQSSESAVL</sequence>
<dbReference type="GO" id="GO:0008010">
    <property type="term" value="F:structural constituent of chitin-based larval cuticle"/>
    <property type="evidence" value="ECO:0007669"/>
    <property type="project" value="TreeGrafter"/>
</dbReference>
<accession>A0AAV4RHT5</accession>
<evidence type="ECO:0000256" key="1">
    <source>
        <dbReference type="PROSITE-ProRule" id="PRU00497"/>
    </source>
</evidence>
<comment type="caution">
    <text evidence="3">The sequence shown here is derived from an EMBL/GenBank/DDBJ whole genome shotgun (WGS) entry which is preliminary data.</text>
</comment>
<protein>
    <recommendedName>
        <fullName evidence="5">Cuticle protein 6</fullName>
    </recommendedName>
</protein>
<dbReference type="PROSITE" id="PS51155">
    <property type="entry name" value="CHIT_BIND_RR_2"/>
    <property type="match status" value="1"/>
</dbReference>
<organism evidence="3 4">
    <name type="scientific">Caerostris extrusa</name>
    <name type="common">Bark spider</name>
    <name type="synonym">Caerostris bankana</name>
    <dbReference type="NCBI Taxonomy" id="172846"/>
    <lineage>
        <taxon>Eukaryota</taxon>
        <taxon>Metazoa</taxon>
        <taxon>Ecdysozoa</taxon>
        <taxon>Arthropoda</taxon>
        <taxon>Chelicerata</taxon>
        <taxon>Arachnida</taxon>
        <taxon>Araneae</taxon>
        <taxon>Araneomorphae</taxon>
        <taxon>Entelegynae</taxon>
        <taxon>Araneoidea</taxon>
        <taxon>Araneidae</taxon>
        <taxon>Caerostris</taxon>
    </lineage>
</organism>
<reference evidence="3 4" key="1">
    <citation type="submission" date="2021-06" db="EMBL/GenBank/DDBJ databases">
        <title>Caerostris extrusa draft genome.</title>
        <authorList>
            <person name="Kono N."/>
            <person name="Arakawa K."/>
        </authorList>
    </citation>
    <scope>NUCLEOTIDE SEQUENCE [LARGE SCALE GENOMIC DNA]</scope>
</reference>
<evidence type="ECO:0000256" key="2">
    <source>
        <dbReference type="SAM" id="MobiDB-lite"/>
    </source>
</evidence>
<dbReference type="EMBL" id="BPLR01007993">
    <property type="protein sequence ID" value="GIY21270.1"/>
    <property type="molecule type" value="Genomic_DNA"/>
</dbReference>
<dbReference type="PANTHER" id="PTHR10380">
    <property type="entry name" value="CUTICLE PROTEIN"/>
    <property type="match status" value="1"/>
</dbReference>
<evidence type="ECO:0000313" key="4">
    <source>
        <dbReference type="Proteomes" id="UP001054945"/>
    </source>
</evidence>
<feature type="compositionally biased region" description="Low complexity" evidence="2">
    <location>
        <begin position="174"/>
        <end position="186"/>
    </location>
</feature>